<evidence type="ECO:0000313" key="2">
    <source>
        <dbReference type="Proteomes" id="UP000179243"/>
    </source>
</evidence>
<dbReference type="AlphaFoldDB" id="A0A1F7FK00"/>
<dbReference type="Gene3D" id="3.20.20.210">
    <property type="match status" value="1"/>
</dbReference>
<sequence length="366" mass="41129">MTRKPDYTTLRDKKGFSWYVGTSQDALRGITGISIKDFNLRPEACIEAHQLGRVRLREMFGNEVQIAGVSTPAISYGHVNGLGSELLFPEGGEVGHTHIYKSLDEGIGALRKPVDFLSAGMAPFYLKFRESMKAAFPGESVGFGYGLEGPITTAWELRGEDFFIDIFDNPSGMREFLATTTESILCFHRFRCRVLGTPEIDPKRSGMADDIASMVPPDLWDELVIPYWDLYYRGTTTGERHAHVEDLRPIQVKYLEKIGLEFYDPSISPHVNQEIVFKECRVPFSWRLPSFHYDAMTHEDVRNFVFSTAAQGASSVTTWVEANMCNEQAALKVKCFIQAAKEVKDLIDRGNSREEIGNRISVTTGA</sequence>
<organism evidence="1 2">
    <name type="scientific">Candidatus Raymondbacteria bacterium RIFOXYD12_FULL_49_13</name>
    <dbReference type="NCBI Taxonomy" id="1817890"/>
    <lineage>
        <taxon>Bacteria</taxon>
        <taxon>Raymondiibacteriota</taxon>
    </lineage>
</organism>
<reference evidence="1 2" key="1">
    <citation type="journal article" date="2016" name="Nat. Commun.">
        <title>Thousands of microbial genomes shed light on interconnected biogeochemical processes in an aquifer system.</title>
        <authorList>
            <person name="Anantharaman K."/>
            <person name="Brown C.T."/>
            <person name="Hug L.A."/>
            <person name="Sharon I."/>
            <person name="Castelle C.J."/>
            <person name="Probst A.J."/>
            <person name="Thomas B.C."/>
            <person name="Singh A."/>
            <person name="Wilkins M.J."/>
            <person name="Karaoz U."/>
            <person name="Brodie E.L."/>
            <person name="Williams K.H."/>
            <person name="Hubbard S.S."/>
            <person name="Banfield J.F."/>
        </authorList>
    </citation>
    <scope>NUCLEOTIDE SEQUENCE [LARGE SCALE GENOMIC DNA]</scope>
</reference>
<comment type="caution">
    <text evidence="1">The sequence shown here is derived from an EMBL/GenBank/DDBJ whole genome shotgun (WGS) entry which is preliminary data.</text>
</comment>
<evidence type="ECO:0008006" key="3">
    <source>
        <dbReference type="Google" id="ProtNLM"/>
    </source>
</evidence>
<dbReference type="InterPro" id="IPR038071">
    <property type="entry name" value="UROD/MetE-like_sf"/>
</dbReference>
<accession>A0A1F7FK00</accession>
<proteinExistence type="predicted"/>
<name>A0A1F7FK00_UNCRA</name>
<evidence type="ECO:0000313" key="1">
    <source>
        <dbReference type="EMBL" id="OGK07044.1"/>
    </source>
</evidence>
<dbReference type="EMBL" id="MFYX01000015">
    <property type="protein sequence ID" value="OGK07044.1"/>
    <property type="molecule type" value="Genomic_DNA"/>
</dbReference>
<gene>
    <name evidence="1" type="ORF">A2519_13810</name>
</gene>
<protein>
    <recommendedName>
        <fullName evidence="3">Uroporphyrinogen decarboxylase (URO-D) domain-containing protein</fullName>
    </recommendedName>
</protein>
<dbReference type="Proteomes" id="UP000179243">
    <property type="component" value="Unassembled WGS sequence"/>
</dbReference>
<dbReference type="SUPFAM" id="SSF51726">
    <property type="entry name" value="UROD/MetE-like"/>
    <property type="match status" value="1"/>
</dbReference>